<feature type="signal peptide" evidence="11">
    <location>
        <begin position="1"/>
        <end position="26"/>
    </location>
</feature>
<keyword evidence="4" id="KW-1134">Transmembrane beta strand</keyword>
<dbReference type="PROSITE" id="PS51257">
    <property type="entry name" value="PROKAR_LIPOPROTEIN"/>
    <property type="match status" value="1"/>
</dbReference>
<dbReference type="CDD" id="cd00342">
    <property type="entry name" value="gram_neg_porins"/>
    <property type="match status" value="1"/>
</dbReference>
<proteinExistence type="predicted"/>
<dbReference type="SUPFAM" id="SSF56935">
    <property type="entry name" value="Porins"/>
    <property type="match status" value="1"/>
</dbReference>
<organism evidence="13 14">
    <name type="scientific">Pandoraea iniqua</name>
    <dbReference type="NCBI Taxonomy" id="2508288"/>
    <lineage>
        <taxon>Bacteria</taxon>
        <taxon>Pseudomonadati</taxon>
        <taxon>Pseudomonadota</taxon>
        <taxon>Betaproteobacteria</taxon>
        <taxon>Burkholderiales</taxon>
        <taxon>Burkholderiaceae</taxon>
        <taxon>Pandoraea</taxon>
    </lineage>
</organism>
<keyword evidence="5" id="KW-0812">Transmembrane</keyword>
<dbReference type="AlphaFoldDB" id="A0A5E4XKJ7"/>
<evidence type="ECO:0000256" key="3">
    <source>
        <dbReference type="ARBA" id="ARBA00022448"/>
    </source>
</evidence>
<dbReference type="PANTHER" id="PTHR34501:SF9">
    <property type="entry name" value="MAJOR OUTER MEMBRANE PROTEIN P.IA"/>
    <property type="match status" value="1"/>
</dbReference>
<evidence type="ECO:0000313" key="13">
    <source>
        <dbReference type="EMBL" id="VVE36824.1"/>
    </source>
</evidence>
<comment type="subunit">
    <text evidence="2">Homotrimer.</text>
</comment>
<dbReference type="PANTHER" id="PTHR34501">
    <property type="entry name" value="PROTEIN YDDL-RELATED"/>
    <property type="match status" value="1"/>
</dbReference>
<dbReference type="GO" id="GO:0009279">
    <property type="term" value="C:cell outer membrane"/>
    <property type="evidence" value="ECO:0007669"/>
    <property type="project" value="UniProtKB-SubCell"/>
</dbReference>
<evidence type="ECO:0000256" key="10">
    <source>
        <dbReference type="ARBA" id="ARBA00023237"/>
    </source>
</evidence>
<dbReference type="Proteomes" id="UP000333828">
    <property type="component" value="Unassembled WGS sequence"/>
</dbReference>
<dbReference type="Pfam" id="PF13609">
    <property type="entry name" value="Porin_4"/>
    <property type="match status" value="1"/>
</dbReference>
<keyword evidence="14" id="KW-1185">Reference proteome</keyword>
<evidence type="ECO:0000256" key="6">
    <source>
        <dbReference type="ARBA" id="ARBA00022729"/>
    </source>
</evidence>
<accession>A0A5E4XKJ7</accession>
<feature type="domain" description="Porin" evidence="12">
    <location>
        <begin position="13"/>
        <end position="353"/>
    </location>
</feature>
<dbReference type="RefSeq" id="WP_150685466.1">
    <property type="nucleotide sequence ID" value="NZ_CABPSI010000004.1"/>
</dbReference>
<keyword evidence="7" id="KW-0406">Ion transport</keyword>
<sequence length="386" mass="40324">MKAATVRLVGATATALACLNVSPAFAQSNIQLYGVLDTGIEFVTHAGPTGDSVWRVPGITGTMPSRWGIRGTEDLGGGLHALFTLENGFNVRAGDVNQGGRLFGRQSWVGLQNDWGTLSFGRQYSMTFWALSDADILGPDIYGGLGSFDAYIPNARSDNTVAYKQTWQGLTFGATWSFGRDNGGTGNSPGQGTCAGNGTGANGSPACRQWSAMLRYDTASFGVATAYDQQRGGPGAAANFFDGVAPVAIAGSGATDTRIQLNGYVKGGSWKVGGGWLGRRVSTDAAGLPGVNSDMFYLTASYTLAPQYVIDGGVYRIVNAQHDTRGTIAALRGTWLLSRRSAVYLQTGYLFNSARAAYTLSQGGAGASPNAGVNQLGVMAGVRHTF</sequence>
<evidence type="ECO:0000256" key="7">
    <source>
        <dbReference type="ARBA" id="ARBA00023065"/>
    </source>
</evidence>
<comment type="subcellular location">
    <subcellularLocation>
        <location evidence="1">Cell outer membrane</location>
        <topology evidence="1">Multi-pass membrane protein</topology>
    </subcellularLocation>
</comment>
<evidence type="ECO:0000256" key="1">
    <source>
        <dbReference type="ARBA" id="ARBA00004571"/>
    </source>
</evidence>
<dbReference type="EMBL" id="CABPSI010000004">
    <property type="protein sequence ID" value="VVE36824.1"/>
    <property type="molecule type" value="Genomic_DNA"/>
</dbReference>
<protein>
    <submittedName>
        <fullName evidence="13">Porin</fullName>
    </submittedName>
</protein>
<keyword evidence="10" id="KW-0998">Cell outer membrane</keyword>
<name>A0A5E4XKJ7_9BURK</name>
<keyword evidence="3" id="KW-0813">Transport</keyword>
<evidence type="ECO:0000313" key="14">
    <source>
        <dbReference type="Proteomes" id="UP000333828"/>
    </source>
</evidence>
<keyword evidence="9" id="KW-0472">Membrane</keyword>
<dbReference type="GO" id="GO:0046930">
    <property type="term" value="C:pore complex"/>
    <property type="evidence" value="ECO:0007669"/>
    <property type="project" value="UniProtKB-KW"/>
</dbReference>
<evidence type="ECO:0000256" key="4">
    <source>
        <dbReference type="ARBA" id="ARBA00022452"/>
    </source>
</evidence>
<dbReference type="Gene3D" id="2.40.160.10">
    <property type="entry name" value="Porin"/>
    <property type="match status" value="1"/>
</dbReference>
<evidence type="ECO:0000256" key="8">
    <source>
        <dbReference type="ARBA" id="ARBA00023114"/>
    </source>
</evidence>
<evidence type="ECO:0000256" key="9">
    <source>
        <dbReference type="ARBA" id="ARBA00023136"/>
    </source>
</evidence>
<dbReference type="InterPro" id="IPR050298">
    <property type="entry name" value="Gram-neg_bact_OMP"/>
</dbReference>
<dbReference type="InterPro" id="IPR023614">
    <property type="entry name" value="Porin_dom_sf"/>
</dbReference>
<gene>
    <name evidence="13" type="ORF">PIN31115_03925</name>
</gene>
<evidence type="ECO:0000256" key="5">
    <source>
        <dbReference type="ARBA" id="ARBA00022692"/>
    </source>
</evidence>
<dbReference type="GO" id="GO:0015288">
    <property type="term" value="F:porin activity"/>
    <property type="evidence" value="ECO:0007669"/>
    <property type="project" value="UniProtKB-KW"/>
</dbReference>
<keyword evidence="6 11" id="KW-0732">Signal</keyword>
<evidence type="ECO:0000256" key="11">
    <source>
        <dbReference type="SAM" id="SignalP"/>
    </source>
</evidence>
<reference evidence="13 14" key="1">
    <citation type="submission" date="2019-08" db="EMBL/GenBank/DDBJ databases">
        <authorList>
            <person name="Peeters C."/>
        </authorList>
    </citation>
    <scope>NUCLEOTIDE SEQUENCE [LARGE SCALE GENOMIC DNA]</scope>
    <source>
        <strain evidence="13 14">LMG 31115</strain>
    </source>
</reference>
<feature type="chain" id="PRO_5023019170" evidence="11">
    <location>
        <begin position="27"/>
        <end position="386"/>
    </location>
</feature>
<keyword evidence="8" id="KW-0626">Porin</keyword>
<evidence type="ECO:0000259" key="12">
    <source>
        <dbReference type="Pfam" id="PF13609"/>
    </source>
</evidence>
<dbReference type="InterPro" id="IPR033900">
    <property type="entry name" value="Gram_neg_porin_domain"/>
</dbReference>
<dbReference type="GO" id="GO:0006811">
    <property type="term" value="P:monoatomic ion transport"/>
    <property type="evidence" value="ECO:0007669"/>
    <property type="project" value="UniProtKB-KW"/>
</dbReference>
<evidence type="ECO:0000256" key="2">
    <source>
        <dbReference type="ARBA" id="ARBA00011233"/>
    </source>
</evidence>